<dbReference type="RefSeq" id="WP_341876379.1">
    <property type="nucleotide sequence ID" value="NZ_CP121687.1"/>
</dbReference>
<name>A0ABZ2Y660_9FIRM</name>
<evidence type="ECO:0000256" key="1">
    <source>
        <dbReference type="ARBA" id="ARBA00005209"/>
    </source>
</evidence>
<gene>
    <name evidence="7 10" type="primary">purF</name>
    <name evidence="10" type="ORF">QBE51_11345</name>
</gene>
<comment type="pathway">
    <text evidence="1 7 8">Purine metabolism; IMP biosynthesis via de novo pathway; N(1)-(5-phospho-D-ribosyl)glycinamide from 5-phospho-alpha-D-ribose 1-diphosphate: step 1/2.</text>
</comment>
<protein>
    <recommendedName>
        <fullName evidence="7">Amidophosphoribosyltransferase</fullName>
        <shortName evidence="7">ATase</shortName>
        <ecNumber evidence="7">2.4.2.14</ecNumber>
    </recommendedName>
    <alternativeName>
        <fullName evidence="7">Glutamine phosphoribosylpyrophosphate amidotransferase</fullName>
        <shortName evidence="7">GPATase</shortName>
    </alternativeName>
</protein>
<proteinExistence type="inferred from homology"/>
<dbReference type="InterPro" id="IPR005854">
    <property type="entry name" value="PurF"/>
</dbReference>
<comment type="similarity">
    <text evidence="2 7 8">In the C-terminal section; belongs to the purine/pyrimidine phosphoribosyltransferase family.</text>
</comment>
<dbReference type="InterPro" id="IPR029055">
    <property type="entry name" value="Ntn_hydrolases_N"/>
</dbReference>
<dbReference type="GO" id="GO:0004044">
    <property type="term" value="F:amidophosphoribosyltransferase activity"/>
    <property type="evidence" value="ECO:0007669"/>
    <property type="project" value="UniProtKB-EC"/>
</dbReference>
<feature type="binding site" evidence="7">
    <location>
        <position position="449"/>
    </location>
    <ligand>
        <name>[4Fe-4S] cluster</name>
        <dbReference type="ChEBI" id="CHEBI:49883"/>
    </ligand>
</feature>
<dbReference type="HAMAP" id="MF_01931">
    <property type="entry name" value="PurF"/>
    <property type="match status" value="1"/>
</dbReference>
<keyword evidence="7" id="KW-0479">Metal-binding</keyword>
<evidence type="ECO:0000256" key="2">
    <source>
        <dbReference type="ARBA" id="ARBA00010138"/>
    </source>
</evidence>
<dbReference type="CDD" id="cd06223">
    <property type="entry name" value="PRTases_typeI"/>
    <property type="match status" value="1"/>
</dbReference>
<keyword evidence="11" id="KW-1185">Reference proteome</keyword>
<dbReference type="EC" id="2.4.2.14" evidence="7"/>
<evidence type="ECO:0000259" key="9">
    <source>
        <dbReference type="PROSITE" id="PS51278"/>
    </source>
</evidence>
<keyword evidence="7" id="KW-0411">Iron-sulfur</keyword>
<evidence type="ECO:0000256" key="7">
    <source>
        <dbReference type="HAMAP-Rule" id="MF_01931"/>
    </source>
</evidence>
<feature type="binding site" evidence="7">
    <location>
        <position position="362"/>
    </location>
    <ligand>
        <name>Mg(2+)</name>
        <dbReference type="ChEBI" id="CHEBI:18420"/>
    </ligand>
</feature>
<feature type="binding site" evidence="7">
    <location>
        <position position="361"/>
    </location>
    <ligand>
        <name>Mg(2+)</name>
        <dbReference type="ChEBI" id="CHEBI:18420"/>
    </ligand>
</feature>
<evidence type="ECO:0000256" key="6">
    <source>
        <dbReference type="ARBA" id="ARBA00022962"/>
    </source>
</evidence>
<feature type="active site" description="Nucleophile" evidence="7">
    <location>
        <position position="14"/>
    </location>
</feature>
<feature type="binding site" evidence="7">
    <location>
        <position position="398"/>
    </location>
    <ligand>
        <name>[4Fe-4S] cluster</name>
        <dbReference type="ChEBI" id="CHEBI:49883"/>
    </ligand>
</feature>
<feature type="domain" description="Glutamine amidotransferase type-2" evidence="9">
    <location>
        <begin position="14"/>
        <end position="236"/>
    </location>
</feature>
<sequence>MDQEFWEDKFHDECGVFGIYNKNNFNPAEMTYFGLYALQHRGQESAGIAVNDNGTIIYHKEMGMVPEVFDDVIIRHLQGKVAIGHVRYSTAGESLKENAQPLVIKYTKGHMAVAHNGNLVNADQIREELESKGCIFQTTTDSEVIAALLSRERIRHHSIEDSLVEVMREIKGAYSLLVMTPHKLIAARDPLGMRPLCIGKKEDSYIFASETAALETVGAEFIRDVNPGEIVVVNEDNIRSIQTEVPEESRMCIFEYIYFARPDSVIDGASVYEARLEAGKILAREFPVEADLVFGVPDSGLVAALGYSRESGIPYGDGLMKNRYIGRTFIQPSQGMREQSVRLKLNPFKSQVEGKRIILIDDSIVRGTTSKRIVKMLKDAGAKEVHMRISSPPVKYPCYFGIDTPHRQHLIACHNTVEEIAETIGADTLQFLSIEGLKKTPIGARCGFCTACFDGNYPIKVSKEEKYESKL</sequence>
<dbReference type="NCBIfam" id="TIGR01134">
    <property type="entry name" value="purF"/>
    <property type="match status" value="1"/>
</dbReference>
<evidence type="ECO:0000256" key="3">
    <source>
        <dbReference type="ARBA" id="ARBA00022676"/>
    </source>
</evidence>
<keyword evidence="5 7" id="KW-0658">Purine biosynthesis</keyword>
<dbReference type="InterPro" id="IPR000836">
    <property type="entry name" value="PRTase_dom"/>
</dbReference>
<dbReference type="CDD" id="cd00715">
    <property type="entry name" value="GPATase_N"/>
    <property type="match status" value="1"/>
</dbReference>
<dbReference type="Gene3D" id="3.60.20.10">
    <property type="entry name" value="Glutamine Phosphoribosylpyrophosphate, subunit 1, domain 1"/>
    <property type="match status" value="1"/>
</dbReference>
<comment type="cofactor">
    <cofactor evidence="7">
        <name>Mg(2+)</name>
        <dbReference type="ChEBI" id="CHEBI:18420"/>
    </cofactor>
    <text evidence="7">Binds 1 Mg(2+) ion per subunit.</text>
</comment>
<dbReference type="InterPro" id="IPR017932">
    <property type="entry name" value="GATase_2_dom"/>
</dbReference>
<evidence type="ECO:0000313" key="10">
    <source>
        <dbReference type="EMBL" id="WZL69383.1"/>
    </source>
</evidence>
<dbReference type="SUPFAM" id="SSF53271">
    <property type="entry name" value="PRTase-like"/>
    <property type="match status" value="1"/>
</dbReference>
<keyword evidence="3 7" id="KW-0328">Glycosyltransferase</keyword>
<dbReference type="PANTHER" id="PTHR11907">
    <property type="entry name" value="AMIDOPHOSPHORIBOSYLTRANSFERASE"/>
    <property type="match status" value="1"/>
</dbReference>
<comment type="function">
    <text evidence="7">Catalyzes the formation of phosphoribosylamine from phosphoribosylpyrophosphate (PRPP) and glutamine.</text>
</comment>
<dbReference type="Gene3D" id="3.40.50.2020">
    <property type="match status" value="1"/>
</dbReference>
<dbReference type="PIRSF" id="PIRSF000485">
    <property type="entry name" value="Amd_phspho_trans"/>
    <property type="match status" value="1"/>
</dbReference>
<evidence type="ECO:0000313" key="11">
    <source>
        <dbReference type="Proteomes" id="UP001486565"/>
    </source>
</evidence>
<feature type="binding site" evidence="7">
    <location>
        <position position="452"/>
    </location>
    <ligand>
        <name>[4Fe-4S] cluster</name>
        <dbReference type="ChEBI" id="CHEBI:49883"/>
    </ligand>
</feature>
<keyword evidence="4 7" id="KW-0808">Transferase</keyword>
<evidence type="ECO:0000256" key="4">
    <source>
        <dbReference type="ARBA" id="ARBA00022679"/>
    </source>
</evidence>
<keyword evidence="6 7" id="KW-0315">Glutamine amidotransferase</keyword>
<dbReference type="Proteomes" id="UP001486565">
    <property type="component" value="Chromosome"/>
</dbReference>
<dbReference type="SUPFAM" id="SSF56235">
    <property type="entry name" value="N-terminal nucleophile aminohydrolases (Ntn hydrolases)"/>
    <property type="match status" value="1"/>
</dbReference>
<organism evidence="10 11">
    <name type="scientific">Defluviitalea saccharophila</name>
    <dbReference type="NCBI Taxonomy" id="879970"/>
    <lineage>
        <taxon>Bacteria</taxon>
        <taxon>Bacillati</taxon>
        <taxon>Bacillota</taxon>
        <taxon>Clostridia</taxon>
        <taxon>Lachnospirales</taxon>
        <taxon>Defluviitaleaceae</taxon>
        <taxon>Defluviitalea</taxon>
    </lineage>
</organism>
<keyword evidence="7" id="KW-0460">Magnesium</keyword>
<dbReference type="Pfam" id="PF13537">
    <property type="entry name" value="GATase_7"/>
    <property type="match status" value="1"/>
</dbReference>
<comment type="cofactor">
    <cofactor evidence="7">
        <name>[4Fe-4S] cluster</name>
        <dbReference type="ChEBI" id="CHEBI:49883"/>
    </cofactor>
    <text evidence="7">Binds 1 [4Fe-4S] cluster per subunit.</text>
</comment>
<reference evidence="10 11" key="1">
    <citation type="submission" date="2023-03" db="EMBL/GenBank/DDBJ databases">
        <title>Novel Species.</title>
        <authorList>
            <person name="Ma S."/>
        </authorList>
    </citation>
    <scope>NUCLEOTIDE SEQUENCE [LARGE SCALE GENOMIC DNA]</scope>
    <source>
        <strain evidence="10 11">LIND6LT2</strain>
    </source>
</reference>
<comment type="catalytic activity">
    <reaction evidence="7 8">
        <text>5-phospho-beta-D-ribosylamine + L-glutamate + diphosphate = 5-phospho-alpha-D-ribose 1-diphosphate + L-glutamine + H2O</text>
        <dbReference type="Rhea" id="RHEA:14905"/>
        <dbReference type="ChEBI" id="CHEBI:15377"/>
        <dbReference type="ChEBI" id="CHEBI:29985"/>
        <dbReference type="ChEBI" id="CHEBI:33019"/>
        <dbReference type="ChEBI" id="CHEBI:58017"/>
        <dbReference type="ChEBI" id="CHEBI:58359"/>
        <dbReference type="ChEBI" id="CHEBI:58681"/>
        <dbReference type="EC" id="2.4.2.14"/>
    </reaction>
</comment>
<feature type="binding site" evidence="7">
    <location>
        <position position="299"/>
    </location>
    <ligand>
        <name>Mg(2+)</name>
        <dbReference type="ChEBI" id="CHEBI:18420"/>
    </ligand>
</feature>
<dbReference type="Pfam" id="PF00156">
    <property type="entry name" value="Pribosyltran"/>
    <property type="match status" value="1"/>
</dbReference>
<keyword evidence="7" id="KW-0004">4Fe-4S</keyword>
<accession>A0ABZ2Y660</accession>
<evidence type="ECO:0000256" key="5">
    <source>
        <dbReference type="ARBA" id="ARBA00022755"/>
    </source>
</evidence>
<keyword evidence="7" id="KW-0408">Iron</keyword>
<dbReference type="PROSITE" id="PS51278">
    <property type="entry name" value="GATASE_TYPE_2"/>
    <property type="match status" value="1"/>
</dbReference>
<feature type="binding site" evidence="7">
    <location>
        <position position="252"/>
    </location>
    <ligand>
        <name>[4Fe-4S] cluster</name>
        <dbReference type="ChEBI" id="CHEBI:49883"/>
    </ligand>
</feature>
<dbReference type="InterPro" id="IPR035584">
    <property type="entry name" value="PurF_N"/>
</dbReference>
<dbReference type="InterPro" id="IPR029057">
    <property type="entry name" value="PRTase-like"/>
</dbReference>
<dbReference type="EMBL" id="CP121687">
    <property type="protein sequence ID" value="WZL69383.1"/>
    <property type="molecule type" value="Genomic_DNA"/>
</dbReference>
<evidence type="ECO:0000256" key="8">
    <source>
        <dbReference type="PIRNR" id="PIRNR000485"/>
    </source>
</evidence>